<comment type="caution">
    <text evidence="2">The sequence shown here is derived from an EMBL/GenBank/DDBJ whole genome shotgun (WGS) entry which is preliminary data.</text>
</comment>
<dbReference type="AlphaFoldDB" id="A0A9P5SK91"/>
<protein>
    <submittedName>
        <fullName evidence="2">Uncharacterized protein</fullName>
    </submittedName>
</protein>
<evidence type="ECO:0000313" key="2">
    <source>
        <dbReference type="EMBL" id="KAF9331926.1"/>
    </source>
</evidence>
<feature type="compositionally biased region" description="Polar residues" evidence="1">
    <location>
        <begin position="85"/>
        <end position="112"/>
    </location>
</feature>
<reference evidence="2" key="1">
    <citation type="journal article" date="2020" name="Fungal Divers.">
        <title>Resolving the Mortierellaceae phylogeny through synthesis of multi-gene phylogenetics and phylogenomics.</title>
        <authorList>
            <person name="Vandepol N."/>
            <person name="Liber J."/>
            <person name="Desiro A."/>
            <person name="Na H."/>
            <person name="Kennedy M."/>
            <person name="Barry K."/>
            <person name="Grigoriev I.V."/>
            <person name="Miller A.N."/>
            <person name="O'Donnell K."/>
            <person name="Stajich J.E."/>
            <person name="Bonito G."/>
        </authorList>
    </citation>
    <scope>NUCLEOTIDE SEQUENCE</scope>
    <source>
        <strain evidence="2">NVP1</strain>
    </source>
</reference>
<proteinExistence type="predicted"/>
<sequence>MIIDEPMRVLHENYSVDDGSYHGYTDDDLRQQYARQVARRMQYDRPRSGYYDSRRASRYDGQELGTPTPNNGANPNYNSNDNDGCQTPMQPNSGNGRDSPFSTRANPSSTAVGSGIGIGVGIPSRISSLSHVDTFKQRRELAQKDKDQRDRETQYNPPQQLSQIHLQQHETMSMGLSDQDSGQNDPKDPSSSESTNSAMSYRREQYPETAHLSSR</sequence>
<accession>A0A9P5SK91</accession>
<evidence type="ECO:0000313" key="3">
    <source>
        <dbReference type="Proteomes" id="UP000696485"/>
    </source>
</evidence>
<feature type="compositionally biased region" description="Polar residues" evidence="1">
    <location>
        <begin position="154"/>
        <end position="184"/>
    </location>
</feature>
<feature type="compositionally biased region" description="Low complexity" evidence="1">
    <location>
        <begin position="65"/>
        <end position="84"/>
    </location>
</feature>
<feature type="region of interest" description="Disordered" evidence="1">
    <location>
        <begin position="141"/>
        <end position="215"/>
    </location>
</feature>
<feature type="compositionally biased region" description="Basic and acidic residues" evidence="1">
    <location>
        <begin position="41"/>
        <end position="61"/>
    </location>
</feature>
<keyword evidence="3" id="KW-1185">Reference proteome</keyword>
<evidence type="ECO:0000256" key="1">
    <source>
        <dbReference type="SAM" id="MobiDB-lite"/>
    </source>
</evidence>
<name>A0A9P5SK91_9FUNG</name>
<dbReference type="Proteomes" id="UP000696485">
    <property type="component" value="Unassembled WGS sequence"/>
</dbReference>
<dbReference type="EMBL" id="JAAAUY010000293">
    <property type="protein sequence ID" value="KAF9331926.1"/>
    <property type="molecule type" value="Genomic_DNA"/>
</dbReference>
<organism evidence="2 3">
    <name type="scientific">Podila minutissima</name>
    <dbReference type="NCBI Taxonomy" id="64525"/>
    <lineage>
        <taxon>Eukaryota</taxon>
        <taxon>Fungi</taxon>
        <taxon>Fungi incertae sedis</taxon>
        <taxon>Mucoromycota</taxon>
        <taxon>Mortierellomycotina</taxon>
        <taxon>Mortierellomycetes</taxon>
        <taxon>Mortierellales</taxon>
        <taxon>Mortierellaceae</taxon>
        <taxon>Podila</taxon>
    </lineage>
</organism>
<gene>
    <name evidence="2" type="ORF">BG006_005214</name>
</gene>
<feature type="compositionally biased region" description="Basic and acidic residues" evidence="1">
    <location>
        <begin position="141"/>
        <end position="153"/>
    </location>
</feature>
<feature type="region of interest" description="Disordered" evidence="1">
    <location>
        <begin position="39"/>
        <end position="113"/>
    </location>
</feature>